<protein>
    <submittedName>
        <fullName evidence="1">Uncharacterized protein</fullName>
    </submittedName>
</protein>
<evidence type="ECO:0000313" key="1">
    <source>
        <dbReference type="EMBL" id="CCH54499.1"/>
    </source>
</evidence>
<dbReference type="AlphaFoldDB" id="I2GKS3"/>
<evidence type="ECO:0000313" key="2">
    <source>
        <dbReference type="Proteomes" id="UP000009309"/>
    </source>
</evidence>
<dbReference type="EMBL" id="CAIT01000007">
    <property type="protein sequence ID" value="CCH54499.1"/>
    <property type="molecule type" value="Genomic_DNA"/>
</dbReference>
<name>I2GKS3_9BACT</name>
<organism evidence="1 2">
    <name type="scientific">Fibrisoma limi BUZ 3</name>
    <dbReference type="NCBI Taxonomy" id="1185876"/>
    <lineage>
        <taxon>Bacteria</taxon>
        <taxon>Pseudomonadati</taxon>
        <taxon>Bacteroidota</taxon>
        <taxon>Cytophagia</taxon>
        <taxon>Cytophagales</taxon>
        <taxon>Spirosomataceae</taxon>
        <taxon>Fibrisoma</taxon>
    </lineage>
</organism>
<gene>
    <name evidence="1" type="ORF">BN8_03675</name>
</gene>
<dbReference type="eggNOG" id="ENOG502ZNC8">
    <property type="taxonomic scope" value="Bacteria"/>
</dbReference>
<comment type="caution">
    <text evidence="1">The sequence shown here is derived from an EMBL/GenBank/DDBJ whole genome shotgun (WGS) entry which is preliminary data.</text>
</comment>
<reference evidence="1 2" key="1">
    <citation type="journal article" date="2012" name="J. Bacteriol.">
        <title>Genome Sequence of the Filamentous Bacterium Fibrisoma limi BUZ 3T.</title>
        <authorList>
            <person name="Filippini M."/>
            <person name="Qi W."/>
            <person name="Jaenicke S."/>
            <person name="Goesmann A."/>
            <person name="Smits T.H."/>
            <person name="Bagheri H.C."/>
        </authorList>
    </citation>
    <scope>NUCLEOTIDE SEQUENCE [LARGE SCALE GENOMIC DNA]</scope>
    <source>
        <strain evidence="2">BUZ 3T</strain>
    </source>
</reference>
<dbReference type="OrthoDB" id="9931679at2"/>
<accession>I2GKS3</accession>
<dbReference type="STRING" id="1185876.BN8_03675"/>
<dbReference type="Proteomes" id="UP000009309">
    <property type="component" value="Unassembled WGS sequence"/>
</dbReference>
<dbReference type="RefSeq" id="WP_009283077.1">
    <property type="nucleotide sequence ID" value="NZ_CAIT01000007.1"/>
</dbReference>
<keyword evidence="2" id="KW-1185">Reference proteome</keyword>
<sequence>MRRERNCLILINLMLAIAGLLLVECAKGQALSMPAHLSRDPAYWYNQYQQQRVLNEGLKQSGLTAITGLEKGLKSANDTISRQNRTIVTLTDQVNRQTGRAEAAEAALKPVTDERDRLKGKTWAGKLLRKARDGLAVVGGVTVLIGAATLL</sequence>
<proteinExistence type="predicted"/>